<accession>A0ACB7EQR9</accession>
<evidence type="ECO:0000313" key="1">
    <source>
        <dbReference type="EMBL" id="KAG8004155.1"/>
    </source>
</evidence>
<organism evidence="1 2">
    <name type="scientific">Nibea albiflora</name>
    <name type="common">Yellow drum</name>
    <name type="synonym">Corvina albiflora</name>
    <dbReference type="NCBI Taxonomy" id="240163"/>
    <lineage>
        <taxon>Eukaryota</taxon>
        <taxon>Metazoa</taxon>
        <taxon>Chordata</taxon>
        <taxon>Craniata</taxon>
        <taxon>Vertebrata</taxon>
        <taxon>Euteleostomi</taxon>
        <taxon>Actinopterygii</taxon>
        <taxon>Neopterygii</taxon>
        <taxon>Teleostei</taxon>
        <taxon>Neoteleostei</taxon>
        <taxon>Acanthomorphata</taxon>
        <taxon>Eupercaria</taxon>
        <taxon>Sciaenidae</taxon>
        <taxon>Nibea</taxon>
    </lineage>
</organism>
<reference evidence="1" key="1">
    <citation type="submission" date="2020-04" db="EMBL/GenBank/DDBJ databases">
        <title>A chromosome-scale assembly and high-density genetic map of the yellow drum (Nibea albiflora) genome.</title>
        <authorList>
            <person name="Xu D."/>
            <person name="Zhang W."/>
            <person name="Chen R."/>
            <person name="Tan P."/>
            <person name="Wang L."/>
            <person name="Song H."/>
            <person name="Tian L."/>
            <person name="Zhu Q."/>
            <person name="Wang B."/>
        </authorList>
    </citation>
    <scope>NUCLEOTIDE SEQUENCE</scope>
    <source>
        <strain evidence="1">ZJHYS-2018</strain>
    </source>
</reference>
<protein>
    <submittedName>
        <fullName evidence="1">RUN and FYVE domain-containing protein 1</fullName>
    </submittedName>
</protein>
<comment type="caution">
    <text evidence="1">The sequence shown here is derived from an EMBL/GenBank/DDBJ whole genome shotgun (WGS) entry which is preliminary data.</text>
</comment>
<name>A0ACB7EQR9_NIBAL</name>
<evidence type="ECO:0000313" key="2">
    <source>
        <dbReference type="Proteomes" id="UP000805704"/>
    </source>
</evidence>
<dbReference type="Proteomes" id="UP000805704">
    <property type="component" value="Chromosome 3"/>
</dbReference>
<keyword evidence="2" id="KW-1185">Reference proteome</keyword>
<gene>
    <name evidence="1" type="primary">RUFY1</name>
    <name evidence="1" type="ORF">GBF38_008280</name>
</gene>
<proteinExistence type="predicted"/>
<sequence>MADEAGEVNTAAEDGDAKEPLNGPEVSDAAVDGESGDSDPAEKSAPAAENSWSAPLLSLARKATETISSGVSYAAAPRNPSQGSAASSPTERQPENELNSTSTKLPVVPSKDPMSIERSNLLSMMKLSVRVLIQSSLSLGRTLDSEYPPLQQFFVVLEHCLKHGLKAKKTFIGQNKSIWGPLELVEKLCPESVNIATSARDLPGIKTGLGRGRAWLHLALMQKKVADYMKALLDRKDLLRSVSMITYVGCMWRVGVIDFSLYLKDPTNSETTKDDSKMTAILDQKHYIEELNRHLSGTVTDLQAKMDSLEKTNSKLVEELTAATDRINSLREEQEQLREENQSILQSSQKKEEAALQDSQVELETYKQTRQGLDEMYNVVWKQYKEEKRIRQELERELELQVGLKQEMEVAMKLLEKDTHEKQDTLAALRLQLDQVKTLNLQMFHKAQDSEREAEKKQAEAVQLEKKMDEMEKVMMELEQRLQNSERERKQSDQSDKDMKVELEGKVDALQKQLTDLDTLRLGLENELRTEREQRQSLQKSLQREQDNSVELRTQLQQLQGLHTYSDIMVPVPCETMMQELQDLKHEKQHLQQRCEQQEQALQEMGLHLSQSKLKMEDFKEVNKALKGHAWLKDDEATQCKQCLKEFSIARRKHHCRNCGDIYCNSCSSNELALPSYPRPVRVCDMCHSLLLQRSSSTAS</sequence>
<dbReference type="EMBL" id="CM024791">
    <property type="protein sequence ID" value="KAG8004155.1"/>
    <property type="molecule type" value="Genomic_DNA"/>
</dbReference>